<reference evidence="3" key="1">
    <citation type="submission" date="2020-05" db="UniProtKB">
        <authorList>
            <consortium name="EnsemblMetazoa"/>
        </authorList>
    </citation>
    <scope>IDENTIFICATION</scope>
    <source>
        <strain evidence="3">FUMOZ</strain>
    </source>
</reference>
<dbReference type="AlphaFoldDB" id="A0A4Y0BLT2"/>
<keyword evidence="1" id="KW-0175">Coiled coil</keyword>
<feature type="compositionally biased region" description="Basic residues" evidence="2">
    <location>
        <begin position="383"/>
        <end position="396"/>
    </location>
</feature>
<protein>
    <submittedName>
        <fullName evidence="3">Uncharacterized protein</fullName>
    </submittedName>
</protein>
<feature type="compositionally biased region" description="Polar residues" evidence="2">
    <location>
        <begin position="401"/>
        <end position="423"/>
    </location>
</feature>
<feature type="coiled-coil region" evidence="1">
    <location>
        <begin position="276"/>
        <end position="313"/>
    </location>
</feature>
<accession>A0A4Y0BLT2</accession>
<dbReference type="VEuPathDB" id="VectorBase:AFUN2_001918"/>
<dbReference type="EnsemblMetazoa" id="AFUN020868-RA">
    <property type="protein sequence ID" value="AFUN020868-PA"/>
    <property type="gene ID" value="AFUN020868"/>
</dbReference>
<organism evidence="3">
    <name type="scientific">Anopheles funestus</name>
    <name type="common">African malaria mosquito</name>
    <dbReference type="NCBI Taxonomy" id="62324"/>
    <lineage>
        <taxon>Eukaryota</taxon>
        <taxon>Metazoa</taxon>
        <taxon>Ecdysozoa</taxon>
        <taxon>Arthropoda</taxon>
        <taxon>Hexapoda</taxon>
        <taxon>Insecta</taxon>
        <taxon>Pterygota</taxon>
        <taxon>Neoptera</taxon>
        <taxon>Endopterygota</taxon>
        <taxon>Diptera</taxon>
        <taxon>Nematocera</taxon>
        <taxon>Culicoidea</taxon>
        <taxon>Culicidae</taxon>
        <taxon>Anophelinae</taxon>
        <taxon>Anopheles</taxon>
    </lineage>
</organism>
<feature type="region of interest" description="Disordered" evidence="2">
    <location>
        <begin position="81"/>
        <end position="110"/>
    </location>
</feature>
<evidence type="ECO:0000256" key="1">
    <source>
        <dbReference type="SAM" id="Coils"/>
    </source>
</evidence>
<sequence>MNANSFWGTIDQLLGREAQKQSGQDSLKVAGWLSAYAGVRKTTGQGDDAAGYGNDGFSGLPGRTSSLPSIFPSGNQLIHSDQDGGFNGDATVSGDNAGNATVGRNGGSRKKVRFRKSKLRQLYDVEVLPVEYMGPKIEYSVNLPRVTAQLEKLMGTNVVRLTDRKYMQELQRRIQEDYNVTLEKRISEREHREWQRQKQLILDGKYSLENCPRSLIPLHSIVLAKEIERERNLILSGAGDSIPEEMTSSVFLVNQKTNVNILNKREKLKTIREKNAERLIKQGHRWERERLQMEEQSREREIERRTKREALLEQEKLYMIEENDRSLNLLRMKTKKGPCRDMNLRSMLMQQREELGRTIQKRDFDMKDERSGMGLEMEGGKGDRRRQRKGMRKQRQMQRQSEVNEYQESSSPEEGYISMNNADSPEDLETSIAIKVAKGASKDSGDESEVEQDSDQAAPEGGAESEKDTDKPEDEAPEREALTELEQQEATEAELEAAEEARLREELDKTLMEKKKARQVRNEDPKITKLKEADTVADIYNVADEIIVLEKKKTKKGFGK</sequence>
<feature type="compositionally biased region" description="Basic and acidic residues" evidence="2">
    <location>
        <begin position="356"/>
        <end position="371"/>
    </location>
</feature>
<name>A0A4Y0BLT2_ANOFN</name>
<dbReference type="VEuPathDB" id="VectorBase:AFUN020868"/>
<evidence type="ECO:0000256" key="2">
    <source>
        <dbReference type="SAM" id="MobiDB-lite"/>
    </source>
</evidence>
<feature type="compositionally biased region" description="Acidic residues" evidence="2">
    <location>
        <begin position="486"/>
        <end position="498"/>
    </location>
</feature>
<dbReference type="GeneID" id="125766094"/>
<proteinExistence type="predicted"/>
<evidence type="ECO:0000313" key="3">
    <source>
        <dbReference type="EnsemblMetazoa" id="AFUN020868-PA"/>
    </source>
</evidence>
<feature type="region of interest" description="Disordered" evidence="2">
    <location>
        <begin position="356"/>
        <end position="505"/>
    </location>
</feature>
<dbReference type="RefSeq" id="XP_049287655.1">
    <property type="nucleotide sequence ID" value="XM_049431698.1"/>
</dbReference>